<dbReference type="AlphaFoldDB" id="A0A2G5T2K2"/>
<sequence length="235" mass="27454">MQSAPYLVERQKVQHLTKPEIYQKEAMVMKYQSLLHLPLKKEDEAKEKCNCSWIQCAKTRLWMWTHPLQATVLFHFAVLLKALPDRYSFVRAQFWFSIGFAIYNILLTTGVAKKRCLLGFALKTSVSLYHVSLNNIFYQIFNLFWAMMCLVTIPVVVTSVTMPYGEMCDPKQHICAKGLGGDEFQLRMLMGMLEELYFLIIFYAEIKRFFVLVELRDFASSQQTQDRMGEAIKML</sequence>
<keyword evidence="1" id="KW-0472">Membrane</keyword>
<evidence type="ECO:0000313" key="2">
    <source>
        <dbReference type="EMBL" id="PIC21438.1"/>
    </source>
</evidence>
<gene>
    <name evidence="2" type="primary">Cnig_chr_X.g26269</name>
    <name evidence="2" type="ORF">B9Z55_026269</name>
</gene>
<evidence type="ECO:0000313" key="3">
    <source>
        <dbReference type="Proteomes" id="UP000230233"/>
    </source>
</evidence>
<dbReference type="Proteomes" id="UP000230233">
    <property type="component" value="Chromosome X"/>
</dbReference>
<organism evidence="2 3">
    <name type="scientific">Caenorhabditis nigoni</name>
    <dbReference type="NCBI Taxonomy" id="1611254"/>
    <lineage>
        <taxon>Eukaryota</taxon>
        <taxon>Metazoa</taxon>
        <taxon>Ecdysozoa</taxon>
        <taxon>Nematoda</taxon>
        <taxon>Chromadorea</taxon>
        <taxon>Rhabditida</taxon>
        <taxon>Rhabditina</taxon>
        <taxon>Rhabditomorpha</taxon>
        <taxon>Rhabditoidea</taxon>
        <taxon>Rhabditidae</taxon>
        <taxon>Peloderinae</taxon>
        <taxon>Caenorhabditis</taxon>
    </lineage>
</organism>
<dbReference type="EMBL" id="PDUG01000006">
    <property type="protein sequence ID" value="PIC21438.1"/>
    <property type="molecule type" value="Genomic_DNA"/>
</dbReference>
<proteinExistence type="predicted"/>
<keyword evidence="1" id="KW-1133">Transmembrane helix</keyword>
<comment type="caution">
    <text evidence="2">The sequence shown here is derived from an EMBL/GenBank/DDBJ whole genome shotgun (WGS) entry which is preliminary data.</text>
</comment>
<evidence type="ECO:0000256" key="1">
    <source>
        <dbReference type="SAM" id="Phobius"/>
    </source>
</evidence>
<keyword evidence="1" id="KW-0812">Transmembrane</keyword>
<reference evidence="3" key="1">
    <citation type="submission" date="2017-10" db="EMBL/GenBank/DDBJ databases">
        <title>Rapid genome shrinkage in a self-fertile nematode reveals novel sperm competition proteins.</title>
        <authorList>
            <person name="Yin D."/>
            <person name="Schwarz E.M."/>
            <person name="Thomas C.G."/>
            <person name="Felde R.L."/>
            <person name="Korf I.F."/>
            <person name="Cutter A.D."/>
            <person name="Schartner C.M."/>
            <person name="Ralston E.J."/>
            <person name="Meyer B.J."/>
            <person name="Haag E.S."/>
        </authorList>
    </citation>
    <scope>NUCLEOTIDE SEQUENCE [LARGE SCALE GENOMIC DNA]</scope>
    <source>
        <strain evidence="3">JU1422</strain>
    </source>
</reference>
<dbReference type="OrthoDB" id="10322558at2759"/>
<name>A0A2G5T2K2_9PELO</name>
<keyword evidence="3" id="KW-1185">Reference proteome</keyword>
<accession>A0A2G5T2K2</accession>
<feature type="transmembrane region" description="Helical" evidence="1">
    <location>
        <begin position="92"/>
        <end position="112"/>
    </location>
</feature>
<protein>
    <submittedName>
        <fullName evidence="2">Uncharacterized protein</fullName>
    </submittedName>
</protein>
<feature type="transmembrane region" description="Helical" evidence="1">
    <location>
        <begin position="133"/>
        <end position="157"/>
    </location>
</feature>